<dbReference type="AlphaFoldDB" id="A0AAW7YPL7"/>
<evidence type="ECO:0000256" key="1">
    <source>
        <dbReference type="ARBA" id="ARBA00004370"/>
    </source>
</evidence>
<dbReference type="InterPro" id="IPR001466">
    <property type="entry name" value="Beta-lactam-related"/>
</dbReference>
<protein>
    <submittedName>
        <fullName evidence="5">Serine hydrolase domain-containing protein</fullName>
        <ecNumber evidence="5">3.1.1.103</ecNumber>
    </submittedName>
</protein>
<keyword evidence="3" id="KW-1133">Transmembrane helix</keyword>
<organism evidence="5 6">
    <name type="scientific">Staphylococcus pasteuri_A</name>
    <dbReference type="NCBI Taxonomy" id="3062664"/>
    <lineage>
        <taxon>Bacteria</taxon>
        <taxon>Bacillati</taxon>
        <taxon>Bacillota</taxon>
        <taxon>Bacilli</taxon>
        <taxon>Bacillales</taxon>
        <taxon>Staphylococcaceae</taxon>
        <taxon>Staphylococcus</taxon>
    </lineage>
</organism>
<keyword evidence="2 3" id="KW-0472">Membrane</keyword>
<dbReference type="SUPFAM" id="SSF56601">
    <property type="entry name" value="beta-lactamase/transpeptidase-like"/>
    <property type="match status" value="1"/>
</dbReference>
<accession>A0AAW7YPL7</accession>
<dbReference type="EC" id="3.1.1.103" evidence="5"/>
<feature type="domain" description="Beta-lactamase-related" evidence="4">
    <location>
        <begin position="76"/>
        <end position="374"/>
    </location>
</feature>
<comment type="subcellular location">
    <subcellularLocation>
        <location evidence="1">Membrane</location>
    </subcellularLocation>
</comment>
<gene>
    <name evidence="5" type="ORF">Q4528_08160</name>
</gene>
<proteinExistence type="predicted"/>
<keyword evidence="6" id="KW-1185">Reference proteome</keyword>
<evidence type="ECO:0000313" key="6">
    <source>
        <dbReference type="Proteomes" id="UP001170310"/>
    </source>
</evidence>
<evidence type="ECO:0000259" key="4">
    <source>
        <dbReference type="Pfam" id="PF00144"/>
    </source>
</evidence>
<keyword evidence="3" id="KW-0812">Transmembrane</keyword>
<dbReference type="InterPro" id="IPR012338">
    <property type="entry name" value="Beta-lactam/transpept-like"/>
</dbReference>
<dbReference type="RefSeq" id="WP_046466539.1">
    <property type="nucleotide sequence ID" value="NZ_JAUOQO010000006.1"/>
</dbReference>
<dbReference type="EMBL" id="JAUOQO010000006">
    <property type="protein sequence ID" value="MDO6574131.1"/>
    <property type="molecule type" value="Genomic_DNA"/>
</dbReference>
<dbReference type="Pfam" id="PF00144">
    <property type="entry name" value="Beta-lactamase"/>
    <property type="match status" value="1"/>
</dbReference>
<sequence length="398" mass="46857">MKLNKIKIVFFIIVLIILIVLMIIFGKKWNEYLHMDSRYFQKNDNATYIIKKDKHEKAPKKLKTVVNKKKPIYKEIDNYLKDTNFNGTAAIFENGKIKLNQGYGFQNFESGKKNTANTMYLIGSSQKFTTGLMLKQLELENKVNINDPVTKYLPWFKTSKEITLKDLMLHRSGLYKYKASTNIKNLDQAVKTIQQRGIDENYYHKDHYNDGNYLVLAKVIEQVTNKPYVANYYNRLGNPYQLQHTAFFDEKLYRKNMANGYKLTHNKFSLMHPKILNQYYGAGNLYMAPYDMGKLVNALQQYKIFNADTANPFLHEFGTKEYPIEYRYGFYVTPTMNRINGVFFGQIFTVYYNDKYTVVLASNLITENEKANENKMKHIFYNMLHQKKEYNVPGVKVK</sequence>
<dbReference type="InterPro" id="IPR050491">
    <property type="entry name" value="AmpC-like"/>
</dbReference>
<dbReference type="PANTHER" id="PTHR46825">
    <property type="entry name" value="D-ALANYL-D-ALANINE-CARBOXYPEPTIDASE/ENDOPEPTIDASE AMPH"/>
    <property type="match status" value="1"/>
</dbReference>
<keyword evidence="5" id="KW-0378">Hydrolase</keyword>
<dbReference type="Proteomes" id="UP001170310">
    <property type="component" value="Unassembled WGS sequence"/>
</dbReference>
<evidence type="ECO:0000256" key="3">
    <source>
        <dbReference type="SAM" id="Phobius"/>
    </source>
</evidence>
<evidence type="ECO:0000313" key="5">
    <source>
        <dbReference type="EMBL" id="MDO6574131.1"/>
    </source>
</evidence>
<reference evidence="5" key="1">
    <citation type="submission" date="2023-07" db="EMBL/GenBank/DDBJ databases">
        <title>Genome content predicts the carbon catabolic preferences of heterotrophic bacteria.</title>
        <authorList>
            <person name="Gralka M."/>
        </authorList>
    </citation>
    <scope>NUCLEOTIDE SEQUENCE</scope>
    <source>
        <strain evidence="5">E2R20</strain>
    </source>
</reference>
<evidence type="ECO:0000256" key="2">
    <source>
        <dbReference type="ARBA" id="ARBA00023136"/>
    </source>
</evidence>
<dbReference type="PANTHER" id="PTHR46825:SF11">
    <property type="entry name" value="PENICILLIN-BINDING PROTEIN 4"/>
    <property type="match status" value="1"/>
</dbReference>
<dbReference type="GO" id="GO:0016787">
    <property type="term" value="F:hydrolase activity"/>
    <property type="evidence" value="ECO:0007669"/>
    <property type="project" value="UniProtKB-KW"/>
</dbReference>
<name>A0AAW7YPL7_9STAP</name>
<comment type="caution">
    <text evidence="5">The sequence shown here is derived from an EMBL/GenBank/DDBJ whole genome shotgun (WGS) entry which is preliminary data.</text>
</comment>
<feature type="transmembrane region" description="Helical" evidence="3">
    <location>
        <begin position="6"/>
        <end position="25"/>
    </location>
</feature>
<dbReference type="Gene3D" id="3.40.710.10">
    <property type="entry name" value="DD-peptidase/beta-lactamase superfamily"/>
    <property type="match status" value="1"/>
</dbReference>
<dbReference type="GO" id="GO:0016020">
    <property type="term" value="C:membrane"/>
    <property type="evidence" value="ECO:0007669"/>
    <property type="project" value="UniProtKB-SubCell"/>
</dbReference>